<dbReference type="InterPro" id="IPR004255">
    <property type="entry name" value="O-acyltransferase_WSD1_N"/>
</dbReference>
<evidence type="ECO:0000256" key="1">
    <source>
        <dbReference type="ARBA" id="ARBA00004771"/>
    </source>
</evidence>
<dbReference type="InterPro" id="IPR045034">
    <property type="entry name" value="O-acyltransferase_WSD1-like"/>
</dbReference>
<evidence type="ECO:0000256" key="4">
    <source>
        <dbReference type="ARBA" id="ARBA00013244"/>
    </source>
</evidence>
<evidence type="ECO:0000256" key="6">
    <source>
        <dbReference type="ARBA" id="ARBA00022679"/>
    </source>
</evidence>
<evidence type="ECO:0000313" key="14">
    <source>
        <dbReference type="Proteomes" id="UP001501822"/>
    </source>
</evidence>
<keyword evidence="6" id="KW-0808">Transferase</keyword>
<dbReference type="InterPro" id="IPR009721">
    <property type="entry name" value="O-acyltransferase_WSD1_C"/>
</dbReference>
<feature type="domain" description="O-acyltransferase WSD1 C-terminal" evidence="12">
    <location>
        <begin position="281"/>
        <end position="419"/>
    </location>
</feature>
<gene>
    <name evidence="13" type="ORF">GCM10010151_60620</name>
</gene>
<accession>A0ABN0XF24</accession>
<proteinExistence type="inferred from homology"/>
<keyword evidence="5" id="KW-0444">Lipid biosynthesis</keyword>
<comment type="catalytic activity">
    <reaction evidence="10">
        <text>an acyl-CoA + a 1,2-diacyl-sn-glycerol = a triacyl-sn-glycerol + CoA</text>
        <dbReference type="Rhea" id="RHEA:10868"/>
        <dbReference type="ChEBI" id="CHEBI:17815"/>
        <dbReference type="ChEBI" id="CHEBI:57287"/>
        <dbReference type="ChEBI" id="CHEBI:58342"/>
        <dbReference type="ChEBI" id="CHEBI:64615"/>
        <dbReference type="EC" id="2.3.1.20"/>
    </reaction>
</comment>
<reference evidence="13 14" key="1">
    <citation type="journal article" date="2019" name="Int. J. Syst. Evol. Microbiol.">
        <title>The Global Catalogue of Microorganisms (GCM) 10K type strain sequencing project: providing services to taxonomists for standard genome sequencing and annotation.</title>
        <authorList>
            <consortium name="The Broad Institute Genomics Platform"/>
            <consortium name="The Broad Institute Genome Sequencing Center for Infectious Disease"/>
            <person name="Wu L."/>
            <person name="Ma J."/>
        </authorList>
    </citation>
    <scope>NUCLEOTIDE SEQUENCE [LARGE SCALE GENOMIC DNA]</scope>
    <source>
        <strain evidence="13 14">JCM 3146</strain>
    </source>
</reference>
<evidence type="ECO:0000256" key="8">
    <source>
        <dbReference type="ARBA" id="ARBA00023098"/>
    </source>
</evidence>
<evidence type="ECO:0000256" key="9">
    <source>
        <dbReference type="ARBA" id="ARBA00023315"/>
    </source>
</evidence>
<dbReference type="RefSeq" id="WP_252806140.1">
    <property type="nucleotide sequence ID" value="NZ_BAAABM010000056.1"/>
</dbReference>
<evidence type="ECO:0000259" key="11">
    <source>
        <dbReference type="Pfam" id="PF03007"/>
    </source>
</evidence>
<dbReference type="SUPFAM" id="SSF52777">
    <property type="entry name" value="CoA-dependent acyltransferases"/>
    <property type="match status" value="2"/>
</dbReference>
<dbReference type="EMBL" id="BAAABM010000056">
    <property type="protein sequence ID" value="GAA0362469.1"/>
    <property type="molecule type" value="Genomic_DNA"/>
</dbReference>
<dbReference type="EC" id="2.3.1.20" evidence="4"/>
<name>A0ABN0XF24_9ACTN</name>
<sequence length="429" mass="47356">MTGRSPNPSAPVGVNYWTESFLSMDAVAPQAADPYFGFLLRGTGRAPDLEDLRERIARSLPALPALTHRPSTTEGRLRWTSDEAFDIRRHVRTCPRLDEDLSPAQQLIPATEPERPLWGIWLDPGLHDGRWELYFLTHHAVQDATGVLRTLRILLCEDPADLPGQPPEPGARPSLLHAVRAMAVLAPQVLSSYLPTAGWDPIDQVKGRRRRFAYAQVPTATLRTVADRYGASVTQVHLAAMTSALRALDAQAGSSSTRHRPLHVCLPLDTRQPGRREDAVGNHLGLDRIPLPWDRSSPAQQLRAITRTVGRSKIRRHKRAWEDVVAAGPHSLLGRLHMRVAHPARTRLTISGVNVPDALTCLGAPVTELIPLPWMPPGHACFTLMATYDGRTTLSVLTDEDAIAPEILTARWLQAVDELHAAPLSDSRF</sequence>
<dbReference type="Pfam" id="PF03007">
    <property type="entry name" value="WS_DGAT_cat"/>
    <property type="match status" value="1"/>
</dbReference>
<comment type="pathway">
    <text evidence="1">Glycerolipid metabolism; triacylglycerol biosynthesis.</text>
</comment>
<dbReference type="Pfam" id="PF06974">
    <property type="entry name" value="WS_DGAT_C"/>
    <property type="match status" value="1"/>
</dbReference>
<keyword evidence="9" id="KW-0012">Acyltransferase</keyword>
<protein>
    <recommendedName>
        <fullName evidence="4">diacylglycerol O-acyltransferase</fullName>
        <ecNumber evidence="4">2.3.1.20</ecNumber>
    </recommendedName>
</protein>
<evidence type="ECO:0000259" key="12">
    <source>
        <dbReference type="Pfam" id="PF06974"/>
    </source>
</evidence>
<comment type="pathway">
    <text evidence="2">Lipid metabolism.</text>
</comment>
<evidence type="ECO:0000256" key="3">
    <source>
        <dbReference type="ARBA" id="ARBA00009587"/>
    </source>
</evidence>
<keyword evidence="8" id="KW-0443">Lipid metabolism</keyword>
<keyword evidence="7" id="KW-0319">Glycerol metabolism</keyword>
<dbReference type="PANTHER" id="PTHR31650:SF1">
    <property type="entry name" value="WAX ESTER SYNTHASE_DIACYLGLYCEROL ACYLTRANSFERASE 4-RELATED"/>
    <property type="match status" value="1"/>
</dbReference>
<keyword evidence="14" id="KW-1185">Reference proteome</keyword>
<evidence type="ECO:0000256" key="2">
    <source>
        <dbReference type="ARBA" id="ARBA00005189"/>
    </source>
</evidence>
<dbReference type="PANTHER" id="PTHR31650">
    <property type="entry name" value="O-ACYLTRANSFERASE (WSD1-LIKE) FAMILY PROTEIN"/>
    <property type="match status" value="1"/>
</dbReference>
<evidence type="ECO:0000256" key="7">
    <source>
        <dbReference type="ARBA" id="ARBA00022798"/>
    </source>
</evidence>
<evidence type="ECO:0000256" key="10">
    <source>
        <dbReference type="ARBA" id="ARBA00048109"/>
    </source>
</evidence>
<evidence type="ECO:0000256" key="5">
    <source>
        <dbReference type="ARBA" id="ARBA00022516"/>
    </source>
</evidence>
<organism evidence="13 14">
    <name type="scientific">Actinoallomurus spadix</name>
    <dbReference type="NCBI Taxonomy" id="79912"/>
    <lineage>
        <taxon>Bacteria</taxon>
        <taxon>Bacillati</taxon>
        <taxon>Actinomycetota</taxon>
        <taxon>Actinomycetes</taxon>
        <taxon>Streptosporangiales</taxon>
        <taxon>Thermomonosporaceae</taxon>
        <taxon>Actinoallomurus</taxon>
    </lineage>
</organism>
<comment type="similarity">
    <text evidence="3">Belongs to the long-chain O-acyltransferase family.</text>
</comment>
<comment type="caution">
    <text evidence="13">The sequence shown here is derived from an EMBL/GenBank/DDBJ whole genome shotgun (WGS) entry which is preliminary data.</text>
</comment>
<dbReference type="Proteomes" id="UP001501822">
    <property type="component" value="Unassembled WGS sequence"/>
</dbReference>
<feature type="domain" description="O-acyltransferase WSD1-like N-terminal" evidence="11">
    <location>
        <begin position="44"/>
        <end position="180"/>
    </location>
</feature>
<evidence type="ECO:0000313" key="13">
    <source>
        <dbReference type="EMBL" id="GAA0362469.1"/>
    </source>
</evidence>